<dbReference type="EMBL" id="BQNB010013934">
    <property type="protein sequence ID" value="GJT22004.1"/>
    <property type="molecule type" value="Genomic_DNA"/>
</dbReference>
<dbReference type="Proteomes" id="UP001151760">
    <property type="component" value="Unassembled WGS sequence"/>
</dbReference>
<gene>
    <name evidence="2" type="ORF">Tco_0891941</name>
</gene>
<reference evidence="2" key="2">
    <citation type="submission" date="2022-01" db="EMBL/GenBank/DDBJ databases">
        <authorList>
            <person name="Yamashiro T."/>
            <person name="Shiraishi A."/>
            <person name="Satake H."/>
            <person name="Nakayama K."/>
        </authorList>
    </citation>
    <scope>NUCLEOTIDE SEQUENCE</scope>
</reference>
<evidence type="ECO:0000313" key="2">
    <source>
        <dbReference type="EMBL" id="GJT22004.1"/>
    </source>
</evidence>
<proteinExistence type="predicted"/>
<sequence length="142" mass="15661">MDEWSKSQNISSEQVERTELQPPPQAHTEHVNVVFTGSEKLNKTGGAWIGGWHFTLGNLYSWKIKYKGIIQHAWRFVSAPKGPSYNSRAEALTPGSFNFTHNALLKCGGALALHKKKNALESLKNSSNTTISIYAPGSTVFS</sequence>
<evidence type="ECO:0000313" key="3">
    <source>
        <dbReference type="Proteomes" id="UP001151760"/>
    </source>
</evidence>
<feature type="region of interest" description="Disordered" evidence="1">
    <location>
        <begin position="1"/>
        <end position="28"/>
    </location>
</feature>
<evidence type="ECO:0000256" key="1">
    <source>
        <dbReference type="SAM" id="MobiDB-lite"/>
    </source>
</evidence>
<organism evidence="2 3">
    <name type="scientific">Tanacetum coccineum</name>
    <dbReference type="NCBI Taxonomy" id="301880"/>
    <lineage>
        <taxon>Eukaryota</taxon>
        <taxon>Viridiplantae</taxon>
        <taxon>Streptophyta</taxon>
        <taxon>Embryophyta</taxon>
        <taxon>Tracheophyta</taxon>
        <taxon>Spermatophyta</taxon>
        <taxon>Magnoliopsida</taxon>
        <taxon>eudicotyledons</taxon>
        <taxon>Gunneridae</taxon>
        <taxon>Pentapetalae</taxon>
        <taxon>asterids</taxon>
        <taxon>campanulids</taxon>
        <taxon>Asterales</taxon>
        <taxon>Asteraceae</taxon>
        <taxon>Asteroideae</taxon>
        <taxon>Anthemideae</taxon>
        <taxon>Anthemidinae</taxon>
        <taxon>Tanacetum</taxon>
    </lineage>
</organism>
<keyword evidence="3" id="KW-1185">Reference proteome</keyword>
<accession>A0ABQ5C9T3</accession>
<protein>
    <submittedName>
        <fullName evidence="2">Uncharacterized protein</fullName>
    </submittedName>
</protein>
<feature type="compositionally biased region" description="Polar residues" evidence="1">
    <location>
        <begin position="1"/>
        <end position="13"/>
    </location>
</feature>
<reference evidence="2" key="1">
    <citation type="journal article" date="2022" name="Int. J. Mol. Sci.">
        <title>Draft Genome of Tanacetum Coccineum: Genomic Comparison of Closely Related Tanacetum-Family Plants.</title>
        <authorList>
            <person name="Yamashiro T."/>
            <person name="Shiraishi A."/>
            <person name="Nakayama K."/>
            <person name="Satake H."/>
        </authorList>
    </citation>
    <scope>NUCLEOTIDE SEQUENCE</scope>
</reference>
<comment type="caution">
    <text evidence="2">The sequence shown here is derived from an EMBL/GenBank/DDBJ whole genome shotgun (WGS) entry which is preliminary data.</text>
</comment>
<name>A0ABQ5C9T3_9ASTR</name>